<dbReference type="InterPro" id="IPR005532">
    <property type="entry name" value="SUMF_dom"/>
</dbReference>
<protein>
    <submittedName>
        <fullName evidence="2">Formylglycine-generating enzyme family protein</fullName>
    </submittedName>
</protein>
<evidence type="ECO:0000313" key="3">
    <source>
        <dbReference type="Proteomes" id="UP000267249"/>
    </source>
</evidence>
<evidence type="ECO:0000259" key="1">
    <source>
        <dbReference type="Pfam" id="PF03781"/>
    </source>
</evidence>
<dbReference type="InterPro" id="IPR016187">
    <property type="entry name" value="CTDL_fold"/>
</dbReference>
<dbReference type="Gene3D" id="3.90.1580.10">
    <property type="entry name" value="paralog of FGE (formylglycine-generating enzyme)"/>
    <property type="match status" value="1"/>
</dbReference>
<proteinExistence type="predicted"/>
<dbReference type="EMBL" id="CP030139">
    <property type="protein sequence ID" value="AZB73752.2"/>
    <property type="molecule type" value="Genomic_DNA"/>
</dbReference>
<sequence length="320" mass="35220">MAGLLLWAQPAWACPPEMVAISGGTFRLGAAAQLPEEQAVDDVRLSTFCIDRHEVTNDQFLAFVSATGYVTVAERPLLSDQFPELSPAERAPGSVVFQAPEANQAVPELSWWHWVPGANWRHPTGPNSDLVGKGDHPVVHMAFEDAQAYADWAGKTLPTEAQWEFAARGGLKDQIFSWGNTYSPRKANTWQGHFPKDNSGADGYLGTAPVESFPPNGYGLYDMTGNVWEWTKDWYQVGHPQKAHQHNPWVSQVQDSLDPRDPGIAKHVIKGGSFLCAQNYCSRYRPAAREAQSPDTGTSHIGFRLVAPLEDFSPLLSAHS</sequence>
<dbReference type="Proteomes" id="UP000267249">
    <property type="component" value="Chromosome"/>
</dbReference>
<dbReference type="Pfam" id="PF03781">
    <property type="entry name" value="FGE-sulfatase"/>
    <property type="match status" value="1"/>
</dbReference>
<evidence type="ECO:0000313" key="2">
    <source>
        <dbReference type="EMBL" id="AZB73752.2"/>
    </source>
</evidence>
<dbReference type="PANTHER" id="PTHR23150:SF19">
    <property type="entry name" value="FORMYLGLYCINE-GENERATING ENZYME"/>
    <property type="match status" value="1"/>
</dbReference>
<gene>
    <name evidence="2" type="ORF">DOP62_11705</name>
</gene>
<name>A0AAN1UVK3_SYNEL</name>
<reference evidence="2 3" key="1">
    <citation type="journal article" date="2018" name="Sci. Rep.">
        <title>Genome Features and Biochemical Characteristics of a Robust, Fast Growing and Naturally Transformable Cyanobacterium Synechococcus elongatus PCC 11801 Isolated from India.</title>
        <authorList>
            <person name="Jaiswal D."/>
            <person name="Sengupta A."/>
            <person name="Sohoni S."/>
            <person name="Sengupta S."/>
            <person name="Phadnavis A.G."/>
            <person name="Pakrasi H.B."/>
            <person name="Wangikar P.P."/>
        </authorList>
    </citation>
    <scope>NUCLEOTIDE SEQUENCE [LARGE SCALE GENOMIC DNA]</scope>
    <source>
        <strain evidence="2 3">PCC 11801</strain>
    </source>
</reference>
<dbReference type="RefSeq" id="WP_261789846.1">
    <property type="nucleotide sequence ID" value="NZ_CP030139.2"/>
</dbReference>
<organism evidence="2 3">
    <name type="scientific">Synechococcus elongatus PCC 11801</name>
    <dbReference type="NCBI Taxonomy" id="2219813"/>
    <lineage>
        <taxon>Bacteria</taxon>
        <taxon>Bacillati</taxon>
        <taxon>Cyanobacteriota</taxon>
        <taxon>Cyanophyceae</taxon>
        <taxon>Synechococcales</taxon>
        <taxon>Synechococcaceae</taxon>
        <taxon>Synechococcus</taxon>
    </lineage>
</organism>
<dbReference type="InterPro" id="IPR042095">
    <property type="entry name" value="SUMF_sf"/>
</dbReference>
<dbReference type="GO" id="GO:0120147">
    <property type="term" value="F:formylglycine-generating oxidase activity"/>
    <property type="evidence" value="ECO:0007669"/>
    <property type="project" value="TreeGrafter"/>
</dbReference>
<feature type="domain" description="Sulfatase-modifying factor enzyme-like" evidence="1">
    <location>
        <begin position="16"/>
        <end position="306"/>
    </location>
</feature>
<dbReference type="InterPro" id="IPR051043">
    <property type="entry name" value="Sulfatase_Mod_Factor_Kinase"/>
</dbReference>
<dbReference type="AlphaFoldDB" id="A0AAN1UVK3"/>
<dbReference type="PANTHER" id="PTHR23150">
    <property type="entry name" value="SULFATASE MODIFYING FACTOR 1, 2"/>
    <property type="match status" value="1"/>
</dbReference>
<accession>A0AAN1UVK3</accession>
<dbReference type="SUPFAM" id="SSF56436">
    <property type="entry name" value="C-type lectin-like"/>
    <property type="match status" value="1"/>
</dbReference>